<accession>A0A1I0IE05</accession>
<organism evidence="1 2">
    <name type="scientific">Salinibacillus kushneri</name>
    <dbReference type="NCBI Taxonomy" id="237682"/>
    <lineage>
        <taxon>Bacteria</taxon>
        <taxon>Bacillati</taxon>
        <taxon>Bacillota</taxon>
        <taxon>Bacilli</taxon>
        <taxon>Bacillales</taxon>
        <taxon>Bacillaceae</taxon>
        <taxon>Salinibacillus</taxon>
    </lineage>
</organism>
<evidence type="ECO:0000313" key="1">
    <source>
        <dbReference type="EMBL" id="SET94987.1"/>
    </source>
</evidence>
<name>A0A1I0IE05_9BACI</name>
<dbReference type="EMBL" id="FOHJ01000012">
    <property type="protein sequence ID" value="SET94987.1"/>
    <property type="molecule type" value="Genomic_DNA"/>
</dbReference>
<evidence type="ECO:0000313" key="2">
    <source>
        <dbReference type="Proteomes" id="UP000199095"/>
    </source>
</evidence>
<gene>
    <name evidence="1" type="ORF">SAMN05421676_11225</name>
</gene>
<proteinExistence type="predicted"/>
<protein>
    <submittedName>
        <fullName evidence="1">Uncharacterized protein</fullName>
    </submittedName>
</protein>
<dbReference type="InterPro" id="IPR013324">
    <property type="entry name" value="RNA_pol_sigma_r3/r4-like"/>
</dbReference>
<dbReference type="OrthoDB" id="8910390at2"/>
<dbReference type="SUPFAM" id="SSF88659">
    <property type="entry name" value="Sigma3 and sigma4 domains of RNA polymerase sigma factors"/>
    <property type="match status" value="1"/>
</dbReference>
<dbReference type="AlphaFoldDB" id="A0A1I0IE05"/>
<dbReference type="RefSeq" id="WP_093136988.1">
    <property type="nucleotide sequence ID" value="NZ_FOHJ01000012.1"/>
</dbReference>
<keyword evidence="2" id="KW-1185">Reference proteome</keyword>
<sequence length="153" mass="18121">MNKKQIENLIYEYHWRKKELDRLENMLWGGYSKGPSAGLVAQYGIEAVLPKPNTSIKSQAELKDMDAREKRLYERWKAYEKNVTAIEMMEDYLEDEQQVIILDCMMEGMSYRSIADHLSVNRNKIREMKEDMLSQICQKCHFLQDLFSEKSVV</sequence>
<dbReference type="Proteomes" id="UP000199095">
    <property type="component" value="Unassembled WGS sequence"/>
</dbReference>
<reference evidence="2" key="1">
    <citation type="submission" date="2016-10" db="EMBL/GenBank/DDBJ databases">
        <authorList>
            <person name="Varghese N."/>
            <person name="Submissions S."/>
        </authorList>
    </citation>
    <scope>NUCLEOTIDE SEQUENCE [LARGE SCALE GENOMIC DNA]</scope>
    <source>
        <strain evidence="2">CGMCC 1.3566</strain>
    </source>
</reference>